<evidence type="ECO:0000256" key="1">
    <source>
        <dbReference type="ARBA" id="ARBA00022723"/>
    </source>
</evidence>
<gene>
    <name evidence="7" type="ORF">ASCRUDRAFT_71353</name>
</gene>
<dbReference type="GO" id="GO:0043565">
    <property type="term" value="F:sequence-specific DNA binding"/>
    <property type="evidence" value="ECO:0007669"/>
    <property type="project" value="InterPro"/>
</dbReference>
<feature type="compositionally biased region" description="Polar residues" evidence="5">
    <location>
        <begin position="37"/>
        <end position="50"/>
    </location>
</feature>
<evidence type="ECO:0000259" key="6">
    <source>
        <dbReference type="PROSITE" id="PS50114"/>
    </source>
</evidence>
<evidence type="ECO:0000313" key="8">
    <source>
        <dbReference type="Proteomes" id="UP000095038"/>
    </source>
</evidence>
<dbReference type="InterPro" id="IPR000679">
    <property type="entry name" value="Znf_GATA"/>
</dbReference>
<dbReference type="PANTHER" id="PTHR45658">
    <property type="entry name" value="GATA TRANSCRIPTION FACTOR"/>
    <property type="match status" value="1"/>
</dbReference>
<dbReference type="AlphaFoldDB" id="A0A1D2VDZ9"/>
<dbReference type="InterPro" id="IPR013088">
    <property type="entry name" value="Znf_NHR/GATA"/>
</dbReference>
<dbReference type="InterPro" id="IPR051140">
    <property type="entry name" value="GATA_TF"/>
</dbReference>
<dbReference type="PROSITE" id="PS50114">
    <property type="entry name" value="GATA_ZN_FINGER_2"/>
    <property type="match status" value="1"/>
</dbReference>
<name>A0A1D2VDZ9_9ASCO</name>
<keyword evidence="1" id="KW-0479">Metal-binding</keyword>
<evidence type="ECO:0000313" key="7">
    <source>
        <dbReference type="EMBL" id="ODV59855.1"/>
    </source>
</evidence>
<dbReference type="SMART" id="SM00401">
    <property type="entry name" value="ZnF_GATA"/>
    <property type="match status" value="1"/>
</dbReference>
<dbReference type="GO" id="GO:0006355">
    <property type="term" value="P:regulation of DNA-templated transcription"/>
    <property type="evidence" value="ECO:0007669"/>
    <property type="project" value="InterPro"/>
</dbReference>
<keyword evidence="8" id="KW-1185">Reference proteome</keyword>
<dbReference type="GO" id="GO:0008270">
    <property type="term" value="F:zinc ion binding"/>
    <property type="evidence" value="ECO:0007669"/>
    <property type="project" value="UniProtKB-KW"/>
</dbReference>
<evidence type="ECO:0000256" key="3">
    <source>
        <dbReference type="ARBA" id="ARBA00022833"/>
    </source>
</evidence>
<dbReference type="SUPFAM" id="SSF57716">
    <property type="entry name" value="Glucocorticoid receptor-like (DNA-binding domain)"/>
    <property type="match status" value="1"/>
</dbReference>
<keyword evidence="2 4" id="KW-0863">Zinc-finger</keyword>
<sequence>MNSLSQADLTANQEHFHKHSSIEAGISNNCNSNNNSGTQIPRSAQNSLNHPFKTQENSTVFHRNDNGNKNAETKNFCLNSNYNICHPDFNDRYNNNDANLYFNNNLNLNENHSNTESHNNYFEYSNNNDLGYNISENKYCINHMGYDLYYHRHFLISNCPKDSFKNQHMNYLYWSISKKYPIPLEDYRLENFVISKNDSSLLTNNINVNSTSSIPITVPFPGNRSNNTIRTYYPSNESLKYSDIDLISNISIAASLKNNELAEVIPPYNPSNYRINRGKKQRNIRTHRATRSLLICGQISDIYKGLYCVQCDIKSTPEWRSGPDGQRKLCNACGVFHDKLQNLIGHINAAKILKLRKYNKDFHNRSIPTTSEQNKLIDEFDKIYYHGTEKEREKLIDYIEDNRTIFD</sequence>
<evidence type="ECO:0000256" key="5">
    <source>
        <dbReference type="SAM" id="MobiDB-lite"/>
    </source>
</evidence>
<dbReference type="Gene3D" id="3.30.50.10">
    <property type="entry name" value="Erythroid Transcription Factor GATA-1, subunit A"/>
    <property type="match status" value="1"/>
</dbReference>
<dbReference type="Pfam" id="PF00320">
    <property type="entry name" value="GATA"/>
    <property type="match status" value="1"/>
</dbReference>
<dbReference type="OrthoDB" id="2162994at2759"/>
<keyword evidence="3" id="KW-0862">Zinc</keyword>
<evidence type="ECO:0000256" key="2">
    <source>
        <dbReference type="ARBA" id="ARBA00022771"/>
    </source>
</evidence>
<feature type="region of interest" description="Disordered" evidence="5">
    <location>
        <begin position="24"/>
        <end position="50"/>
    </location>
</feature>
<feature type="compositionally biased region" description="Low complexity" evidence="5">
    <location>
        <begin position="27"/>
        <end position="36"/>
    </location>
</feature>
<dbReference type="Proteomes" id="UP000095038">
    <property type="component" value="Unassembled WGS sequence"/>
</dbReference>
<organism evidence="7 8">
    <name type="scientific">Ascoidea rubescens DSM 1968</name>
    <dbReference type="NCBI Taxonomy" id="1344418"/>
    <lineage>
        <taxon>Eukaryota</taxon>
        <taxon>Fungi</taxon>
        <taxon>Dikarya</taxon>
        <taxon>Ascomycota</taxon>
        <taxon>Saccharomycotina</taxon>
        <taxon>Saccharomycetes</taxon>
        <taxon>Ascoideaceae</taxon>
        <taxon>Ascoidea</taxon>
    </lineage>
</organism>
<dbReference type="CDD" id="cd00202">
    <property type="entry name" value="ZnF_GATA"/>
    <property type="match status" value="1"/>
</dbReference>
<dbReference type="GeneID" id="30965558"/>
<proteinExistence type="predicted"/>
<dbReference type="InParanoid" id="A0A1D2VDZ9"/>
<protein>
    <recommendedName>
        <fullName evidence="6">GATA-type domain-containing protein</fullName>
    </recommendedName>
</protein>
<dbReference type="EMBL" id="KV454484">
    <property type="protein sequence ID" value="ODV59855.1"/>
    <property type="molecule type" value="Genomic_DNA"/>
</dbReference>
<evidence type="ECO:0000256" key="4">
    <source>
        <dbReference type="PROSITE-ProRule" id="PRU00094"/>
    </source>
</evidence>
<reference evidence="8" key="1">
    <citation type="submission" date="2016-05" db="EMBL/GenBank/DDBJ databases">
        <title>Comparative genomics of biotechnologically important yeasts.</title>
        <authorList>
            <consortium name="DOE Joint Genome Institute"/>
            <person name="Riley R."/>
            <person name="Haridas S."/>
            <person name="Wolfe K.H."/>
            <person name="Lopes M.R."/>
            <person name="Hittinger C.T."/>
            <person name="Goker M."/>
            <person name="Salamov A."/>
            <person name="Wisecaver J."/>
            <person name="Long T.M."/>
            <person name="Aerts A.L."/>
            <person name="Barry K."/>
            <person name="Choi C."/>
            <person name="Clum A."/>
            <person name="Coughlan A.Y."/>
            <person name="Deshpande S."/>
            <person name="Douglass A.P."/>
            <person name="Hanson S.J."/>
            <person name="Klenk H.-P."/>
            <person name="Labutti K."/>
            <person name="Lapidus A."/>
            <person name="Lindquist E."/>
            <person name="Lipzen A."/>
            <person name="Meier-Kolthoff J.P."/>
            <person name="Ohm R.A."/>
            <person name="Otillar R.P."/>
            <person name="Pangilinan J."/>
            <person name="Peng Y."/>
            <person name="Rokas A."/>
            <person name="Rosa C.A."/>
            <person name="Scheuner C."/>
            <person name="Sibirny A.A."/>
            <person name="Slot J.C."/>
            <person name="Stielow J.B."/>
            <person name="Sun H."/>
            <person name="Kurtzman C.P."/>
            <person name="Blackwell M."/>
            <person name="Grigoriev I.V."/>
            <person name="Jeffries T.W."/>
        </authorList>
    </citation>
    <scope>NUCLEOTIDE SEQUENCE [LARGE SCALE GENOMIC DNA]</scope>
    <source>
        <strain evidence="8">DSM 1968</strain>
    </source>
</reference>
<dbReference type="PROSITE" id="PS00344">
    <property type="entry name" value="GATA_ZN_FINGER_1"/>
    <property type="match status" value="1"/>
</dbReference>
<feature type="domain" description="GATA-type" evidence="6">
    <location>
        <begin position="302"/>
        <end position="337"/>
    </location>
</feature>
<dbReference type="RefSeq" id="XP_020046162.1">
    <property type="nucleotide sequence ID" value="XM_020191922.1"/>
</dbReference>
<accession>A0A1D2VDZ9</accession>
<dbReference type="STRING" id="1344418.A0A1D2VDZ9"/>